<dbReference type="GeneID" id="19174847"/>
<reference evidence="4 5" key="1">
    <citation type="submission" date="2013-03" db="EMBL/GenBank/DDBJ databases">
        <title>The Genome Sequence of Cladophialophora yegresii CBS 114405.</title>
        <authorList>
            <consortium name="The Broad Institute Genomics Platform"/>
            <person name="Cuomo C."/>
            <person name="de Hoog S."/>
            <person name="Gorbushina A."/>
            <person name="Walker B."/>
            <person name="Young S.K."/>
            <person name="Zeng Q."/>
            <person name="Gargeya S."/>
            <person name="Fitzgerald M."/>
            <person name="Haas B."/>
            <person name="Abouelleil A."/>
            <person name="Allen A.W."/>
            <person name="Alvarado L."/>
            <person name="Arachchi H.M."/>
            <person name="Berlin A.M."/>
            <person name="Chapman S.B."/>
            <person name="Gainer-Dewar J."/>
            <person name="Goldberg J."/>
            <person name="Griggs A."/>
            <person name="Gujja S."/>
            <person name="Hansen M."/>
            <person name="Howarth C."/>
            <person name="Imamovic A."/>
            <person name="Ireland A."/>
            <person name="Larimer J."/>
            <person name="McCowan C."/>
            <person name="Murphy C."/>
            <person name="Pearson M."/>
            <person name="Poon T.W."/>
            <person name="Priest M."/>
            <person name="Roberts A."/>
            <person name="Saif S."/>
            <person name="Shea T."/>
            <person name="Sisk P."/>
            <person name="Sykes S."/>
            <person name="Wortman J."/>
            <person name="Nusbaum C."/>
            <person name="Birren B."/>
        </authorList>
    </citation>
    <scope>NUCLEOTIDE SEQUENCE [LARGE SCALE GENOMIC DNA]</scope>
    <source>
        <strain evidence="4 5">CBS 114405</strain>
    </source>
</reference>
<dbReference type="EMBL" id="AMGW01000001">
    <property type="protein sequence ID" value="EXJ63895.1"/>
    <property type="molecule type" value="Genomic_DNA"/>
</dbReference>
<dbReference type="GO" id="GO:0005739">
    <property type="term" value="C:mitochondrion"/>
    <property type="evidence" value="ECO:0007669"/>
    <property type="project" value="UniProtKB-SubCell"/>
</dbReference>
<feature type="region of interest" description="Disordered" evidence="3">
    <location>
        <begin position="133"/>
        <end position="161"/>
    </location>
</feature>
<dbReference type="PANTHER" id="PTHR28133:SF1">
    <property type="entry name" value="REQUIRED FOR RESPIRATORY GROWTH PROTEIN 7, MITOCHONDRIAL"/>
    <property type="match status" value="1"/>
</dbReference>
<feature type="compositionally biased region" description="Polar residues" evidence="3">
    <location>
        <begin position="64"/>
        <end position="77"/>
    </location>
</feature>
<feature type="region of interest" description="Disordered" evidence="3">
    <location>
        <begin position="48"/>
        <end position="81"/>
    </location>
</feature>
<name>W9WFY4_9EURO</name>
<dbReference type="Pfam" id="PF10356">
    <property type="entry name" value="RRG7"/>
    <property type="match status" value="1"/>
</dbReference>
<evidence type="ECO:0000313" key="5">
    <source>
        <dbReference type="Proteomes" id="UP000019473"/>
    </source>
</evidence>
<feature type="compositionally biased region" description="Acidic residues" evidence="3">
    <location>
        <begin position="152"/>
        <end position="161"/>
    </location>
</feature>
<feature type="region of interest" description="Disordered" evidence="3">
    <location>
        <begin position="239"/>
        <end position="290"/>
    </location>
</feature>
<gene>
    <name evidence="4" type="ORF">A1O7_00230</name>
</gene>
<evidence type="ECO:0000256" key="2">
    <source>
        <dbReference type="ARBA" id="ARBA00023128"/>
    </source>
</evidence>
<evidence type="ECO:0000256" key="1">
    <source>
        <dbReference type="ARBA" id="ARBA00004173"/>
    </source>
</evidence>
<dbReference type="AlphaFoldDB" id="W9WFY4"/>
<keyword evidence="5" id="KW-1185">Reference proteome</keyword>
<evidence type="ECO:0000313" key="4">
    <source>
        <dbReference type="EMBL" id="EXJ63895.1"/>
    </source>
</evidence>
<dbReference type="InterPro" id="IPR018828">
    <property type="entry name" value="RRG7"/>
</dbReference>
<comment type="caution">
    <text evidence="4">The sequence shown here is derived from an EMBL/GenBank/DDBJ whole genome shotgun (WGS) entry which is preliminary data.</text>
</comment>
<feature type="compositionally biased region" description="Acidic residues" evidence="3">
    <location>
        <begin position="260"/>
        <end position="272"/>
    </location>
</feature>
<dbReference type="OrthoDB" id="20734at2759"/>
<proteinExistence type="predicted"/>
<accession>W9WFY4</accession>
<dbReference type="HOGENOM" id="CLU_048910_0_0_1"/>
<dbReference type="Proteomes" id="UP000019473">
    <property type="component" value="Unassembled WGS sequence"/>
</dbReference>
<organism evidence="4 5">
    <name type="scientific">Cladophialophora yegresii CBS 114405</name>
    <dbReference type="NCBI Taxonomy" id="1182544"/>
    <lineage>
        <taxon>Eukaryota</taxon>
        <taxon>Fungi</taxon>
        <taxon>Dikarya</taxon>
        <taxon>Ascomycota</taxon>
        <taxon>Pezizomycotina</taxon>
        <taxon>Eurotiomycetes</taxon>
        <taxon>Chaetothyriomycetidae</taxon>
        <taxon>Chaetothyriales</taxon>
        <taxon>Herpotrichiellaceae</taxon>
        <taxon>Cladophialophora</taxon>
    </lineage>
</organism>
<dbReference type="VEuPathDB" id="FungiDB:A1O7_00230"/>
<dbReference type="eggNOG" id="ENOG502S6ZS">
    <property type="taxonomic scope" value="Eukaryota"/>
</dbReference>
<evidence type="ECO:0000256" key="3">
    <source>
        <dbReference type="SAM" id="MobiDB-lite"/>
    </source>
</evidence>
<comment type="subcellular location">
    <subcellularLocation>
        <location evidence="1">Mitochondrion</location>
    </subcellularLocation>
</comment>
<sequence length="332" mass="35781">MSTVYAGTSYEYVTQATLRDYGFELYRVGGRGDRGVDLIGIWRVPGSSAGKRQAMGKEKEQENDISPQQLGSESSSRGPPRYETPAFAFKVLVQCKRLVGKHAKIGPHLIRELDGTVRAARITPLFDAVFPHNGPNTDTYTASAREKQNESPEADADADADGDIDTHIVPYKTPEHQHHSPSHGASHLAAAAAGGTGTAGPTIGVLVSTKPATKGVVDSMRRSSRGLVWIMMEQVRATPEIGLEGGDPTLCRSKTQSAEQQEDDSSSSEPESEAPSPPSPPDFSSRGRVKQILWNQAARDLGLEGVDVVKRYDGEGDEEVVLMRGGRVWCPS</sequence>
<keyword evidence="2" id="KW-0496">Mitochondrion</keyword>
<dbReference type="RefSeq" id="XP_007752462.1">
    <property type="nucleotide sequence ID" value="XM_007754272.1"/>
</dbReference>
<dbReference type="PANTHER" id="PTHR28133">
    <property type="entry name" value="REQUIRED FOR RESPIRATORY GROWTH PROTEIN 7, MITOCHONDRIAL"/>
    <property type="match status" value="1"/>
</dbReference>
<protein>
    <submittedName>
        <fullName evidence="4">Uncharacterized protein</fullName>
    </submittedName>
</protein>